<name>A0A1N7NT89_9GAMM</name>
<gene>
    <name evidence="2" type="ORF">SAMN05421686_107248</name>
</gene>
<organism evidence="2 3">
    <name type="scientific">Thalassolituus maritimus</name>
    <dbReference type="NCBI Taxonomy" id="484498"/>
    <lineage>
        <taxon>Bacteria</taxon>
        <taxon>Pseudomonadati</taxon>
        <taxon>Pseudomonadota</taxon>
        <taxon>Gammaproteobacteria</taxon>
        <taxon>Oceanospirillales</taxon>
        <taxon>Oceanospirillaceae</taxon>
        <taxon>Thalassolituus</taxon>
    </lineage>
</organism>
<dbReference type="Proteomes" id="UP000185639">
    <property type="component" value="Unassembled WGS sequence"/>
</dbReference>
<dbReference type="Gene3D" id="2.60.120.260">
    <property type="entry name" value="Galactose-binding domain-like"/>
    <property type="match status" value="1"/>
</dbReference>
<dbReference type="InterPro" id="IPR046524">
    <property type="entry name" value="DUF6701"/>
</dbReference>
<proteinExistence type="predicted"/>
<evidence type="ECO:0000313" key="3">
    <source>
        <dbReference type="Proteomes" id="UP000185639"/>
    </source>
</evidence>
<dbReference type="EMBL" id="FTOH01000007">
    <property type="protein sequence ID" value="SIT01583.1"/>
    <property type="molecule type" value="Genomic_DNA"/>
</dbReference>
<dbReference type="RefSeq" id="WP_076516656.1">
    <property type="nucleotide sequence ID" value="NZ_FTOH01000007.1"/>
</dbReference>
<evidence type="ECO:0000259" key="1">
    <source>
        <dbReference type="Pfam" id="PF20419"/>
    </source>
</evidence>
<feature type="domain" description="DUF6701" evidence="1">
    <location>
        <begin position="286"/>
        <end position="870"/>
    </location>
</feature>
<accession>A0A1N7NT89</accession>
<evidence type="ECO:0000313" key="2">
    <source>
        <dbReference type="EMBL" id="SIT01583.1"/>
    </source>
</evidence>
<dbReference type="AlphaFoldDB" id="A0A1N7NT89"/>
<dbReference type="OrthoDB" id="9790247at2"/>
<protein>
    <submittedName>
        <fullName evidence="2">MSHA biogenesis protein MshQ</fullName>
    </submittedName>
</protein>
<reference evidence="3" key="1">
    <citation type="submission" date="2017-01" db="EMBL/GenBank/DDBJ databases">
        <authorList>
            <person name="Varghese N."/>
            <person name="Submissions S."/>
        </authorList>
    </citation>
    <scope>NUCLEOTIDE SEQUENCE [LARGE SCALE GENOMIC DNA]</scope>
    <source>
        <strain evidence="3">DSM 24913</strain>
    </source>
</reference>
<sequence>MRLRKKQVRVRPRVWVISVLFYLCASSAAALPVLFSLLNSAVVGVDWIASNTSRVVINSLGELNLRNGYVEVESPVFDFSEADSVDINFDVYVPFSVGFGLIGTAPNPGEDLVVQYRRSNGGWQTLTTFVADNGFLGLLSIGDNYSYSASLPANAYHDNFQLRYVMTGGGITFFDLLGDNWYVSDIEITADLPPAGPDHFRLSYASDALTCKPQTVDILACADSACSSLYTDDVNIALLPAGWVGGNTRTLSGGSGSFELRQTVPGTTVVGISSSSPAKVGGSNLCSVDGGSVSVTCNLAFADAGFVVSVPDFISAKGPASATIQAVRKSDNSPECVPAFANVSKDVDLYSRYDAPASGSKAVQVAGVDVSTSPVSPTSLSLAFDASGTASLMSFNYDDAGQKTLFASYTGSGADAGLILNGQTSFVARPVGLCIDPANVCNEPYEDCPVFALAGAAFPVNIRAVAWEADSDSDFCLDNITTPNYSSGSPITLSSTVVAPAAGQNGTLEPAEYIHPASVSGVSSINLTQGESGVFTLNATPPLYFGAALGTLSDTNLATFSSAPLGRFVPAYFEVSVADSGVFSGACSTGNSYTGQSFSWLVAPAIIVSAYNAAADVEITQNYTDTAFMRLSAGDVFNGVSFPSVDQSVVGNDGLALSLAGSPTTDYQAGSLTVSSPGVMEYVFSPLDNIAYVRDLNAEINPFSPELQFTLTGVTDGEATQSANVDFTPDGSGVSMRFGRMRLQDTFGAETHDLTVRLITEYFQDGRYIQNTEDDCTVWDSANASVDGISQITASSGQLTEGSSGNEGITLLAPTLVPGTPDTGDASLSYTAPQWLRGDYDGDGSFESPSSTVSFGVFRGHERILYRREIRE</sequence>
<dbReference type="Pfam" id="PF20419">
    <property type="entry name" value="DUF6701"/>
    <property type="match status" value="1"/>
</dbReference>
<dbReference type="STRING" id="484498.SAMN05421686_107248"/>
<keyword evidence="3" id="KW-1185">Reference proteome</keyword>